<gene>
    <name evidence="1" type="ORF">RM553_15195</name>
</gene>
<evidence type="ECO:0000313" key="2">
    <source>
        <dbReference type="Proteomes" id="UP001262889"/>
    </source>
</evidence>
<proteinExistence type="predicted"/>
<reference evidence="1 2" key="1">
    <citation type="submission" date="2023-09" db="EMBL/GenBank/DDBJ databases">
        <authorList>
            <person name="Rey-Velasco X."/>
        </authorList>
    </citation>
    <scope>NUCLEOTIDE SEQUENCE [LARGE SCALE GENOMIC DNA]</scope>
    <source>
        <strain evidence="1 2">F363</strain>
    </source>
</reference>
<keyword evidence="2" id="KW-1185">Reference proteome</keyword>
<accession>A0ABU3CCV7</accession>
<sequence length="255" mass="27081">MKSFRTISGIASLILFFAFVAGVKAQETFITVRAKAKDAKFLGTSMGGARIVIRNAGTGKILAEGITEGGTGNTSKIMKQAHERNKPISEEGTAAFTTSLELEKPVFVTVEGYAPLNSKQAAITSSTQLWLLPGKNITGDGIVLEFPGFVVDILSPQTHEAVSAAKPVEIKANIVMMCGCPITDGGIWNANQYEIKAVISSSGNQVKDIPLKVGEKSSTFFAETRLNSGVYEIMVYAFDPVTGNSGLAKTNVIVK</sequence>
<dbReference type="RefSeq" id="WP_311535799.1">
    <property type="nucleotide sequence ID" value="NZ_JAVRHQ010000022.1"/>
</dbReference>
<evidence type="ECO:0000313" key="1">
    <source>
        <dbReference type="EMBL" id="MDT0644181.1"/>
    </source>
</evidence>
<name>A0ABU3CCV7_9FLAO</name>
<dbReference type="EMBL" id="JAVRHQ010000022">
    <property type="protein sequence ID" value="MDT0644181.1"/>
    <property type="molecule type" value="Genomic_DNA"/>
</dbReference>
<organism evidence="1 2">
    <name type="scientific">Autumnicola tepida</name>
    <dbReference type="NCBI Taxonomy" id="3075595"/>
    <lineage>
        <taxon>Bacteria</taxon>
        <taxon>Pseudomonadati</taxon>
        <taxon>Bacteroidota</taxon>
        <taxon>Flavobacteriia</taxon>
        <taxon>Flavobacteriales</taxon>
        <taxon>Flavobacteriaceae</taxon>
        <taxon>Autumnicola</taxon>
    </lineage>
</organism>
<comment type="caution">
    <text evidence="1">The sequence shown here is derived from an EMBL/GenBank/DDBJ whole genome shotgun (WGS) entry which is preliminary data.</text>
</comment>
<dbReference type="Proteomes" id="UP001262889">
    <property type="component" value="Unassembled WGS sequence"/>
</dbReference>
<protein>
    <submittedName>
        <fullName evidence="1">Uncharacterized protein</fullName>
    </submittedName>
</protein>